<sequence>MEMAYAWLGTFVLSVGSSGCIYLFAVSRWYPLPSSLFPSHTSLSRRSFLILTVCHIIVGLLPISRRLDLLLGLFLPLESTTKAHRASACPSNFESGYSHTLDDTKGAGVSQYLEMKIWSRSY</sequence>
<name>A0AAE0LWH0_9PEZI</name>
<proteinExistence type="predicted"/>
<evidence type="ECO:0000313" key="3">
    <source>
        <dbReference type="Proteomes" id="UP001278766"/>
    </source>
</evidence>
<feature type="transmembrane region" description="Helical" evidence="1">
    <location>
        <begin position="47"/>
        <end position="64"/>
    </location>
</feature>
<keyword evidence="1" id="KW-0472">Membrane</keyword>
<accession>A0AAE0LWH0</accession>
<gene>
    <name evidence="2" type="ORF">B0H64DRAFT_8041</name>
</gene>
<dbReference type="RefSeq" id="XP_062663667.1">
    <property type="nucleotide sequence ID" value="XM_062808794.1"/>
</dbReference>
<feature type="transmembrane region" description="Helical" evidence="1">
    <location>
        <begin position="6"/>
        <end position="26"/>
    </location>
</feature>
<organism evidence="2 3">
    <name type="scientific">Chaetomium fimeti</name>
    <dbReference type="NCBI Taxonomy" id="1854472"/>
    <lineage>
        <taxon>Eukaryota</taxon>
        <taxon>Fungi</taxon>
        <taxon>Dikarya</taxon>
        <taxon>Ascomycota</taxon>
        <taxon>Pezizomycotina</taxon>
        <taxon>Sordariomycetes</taxon>
        <taxon>Sordariomycetidae</taxon>
        <taxon>Sordariales</taxon>
        <taxon>Chaetomiaceae</taxon>
        <taxon>Chaetomium</taxon>
    </lineage>
</organism>
<dbReference type="GeneID" id="87845742"/>
<keyword evidence="1" id="KW-1133">Transmembrane helix</keyword>
<keyword evidence="3" id="KW-1185">Reference proteome</keyword>
<protein>
    <submittedName>
        <fullName evidence="2">Uncharacterized protein</fullName>
    </submittedName>
</protein>
<evidence type="ECO:0000256" key="1">
    <source>
        <dbReference type="SAM" id="Phobius"/>
    </source>
</evidence>
<reference evidence="2" key="1">
    <citation type="journal article" date="2023" name="Mol. Phylogenet. Evol.">
        <title>Genome-scale phylogeny and comparative genomics of the fungal order Sordariales.</title>
        <authorList>
            <person name="Hensen N."/>
            <person name="Bonometti L."/>
            <person name="Westerberg I."/>
            <person name="Brannstrom I.O."/>
            <person name="Guillou S."/>
            <person name="Cros-Aarteil S."/>
            <person name="Calhoun S."/>
            <person name="Haridas S."/>
            <person name="Kuo A."/>
            <person name="Mondo S."/>
            <person name="Pangilinan J."/>
            <person name="Riley R."/>
            <person name="LaButti K."/>
            <person name="Andreopoulos B."/>
            <person name="Lipzen A."/>
            <person name="Chen C."/>
            <person name="Yan M."/>
            <person name="Daum C."/>
            <person name="Ng V."/>
            <person name="Clum A."/>
            <person name="Steindorff A."/>
            <person name="Ohm R.A."/>
            <person name="Martin F."/>
            <person name="Silar P."/>
            <person name="Natvig D.O."/>
            <person name="Lalanne C."/>
            <person name="Gautier V."/>
            <person name="Ament-Velasquez S.L."/>
            <person name="Kruys A."/>
            <person name="Hutchinson M.I."/>
            <person name="Powell A.J."/>
            <person name="Barry K."/>
            <person name="Miller A.N."/>
            <person name="Grigoriev I.V."/>
            <person name="Debuchy R."/>
            <person name="Gladieux P."/>
            <person name="Hiltunen Thoren M."/>
            <person name="Johannesson H."/>
        </authorList>
    </citation>
    <scope>NUCLEOTIDE SEQUENCE</scope>
    <source>
        <strain evidence="2">CBS 168.71</strain>
    </source>
</reference>
<reference evidence="2" key="2">
    <citation type="submission" date="2023-06" db="EMBL/GenBank/DDBJ databases">
        <authorList>
            <consortium name="Lawrence Berkeley National Laboratory"/>
            <person name="Haridas S."/>
            <person name="Hensen N."/>
            <person name="Bonometti L."/>
            <person name="Westerberg I."/>
            <person name="Brannstrom I.O."/>
            <person name="Guillou S."/>
            <person name="Cros-Aarteil S."/>
            <person name="Calhoun S."/>
            <person name="Kuo A."/>
            <person name="Mondo S."/>
            <person name="Pangilinan J."/>
            <person name="Riley R."/>
            <person name="Labutti K."/>
            <person name="Andreopoulos B."/>
            <person name="Lipzen A."/>
            <person name="Chen C."/>
            <person name="Yanf M."/>
            <person name="Daum C."/>
            <person name="Ng V."/>
            <person name="Clum A."/>
            <person name="Steindorff A."/>
            <person name="Ohm R."/>
            <person name="Martin F."/>
            <person name="Silar P."/>
            <person name="Natvig D."/>
            <person name="Lalanne C."/>
            <person name="Gautier V."/>
            <person name="Ament-Velasquez S.L."/>
            <person name="Kruys A."/>
            <person name="Hutchinson M.I."/>
            <person name="Powell A.J."/>
            <person name="Barry K."/>
            <person name="Miller A.N."/>
            <person name="Grigoriev I.V."/>
            <person name="Debuchy R."/>
            <person name="Gladieux P."/>
            <person name="Thoren M.H."/>
            <person name="Johannesson H."/>
        </authorList>
    </citation>
    <scope>NUCLEOTIDE SEQUENCE</scope>
    <source>
        <strain evidence="2">CBS 168.71</strain>
    </source>
</reference>
<comment type="caution">
    <text evidence="2">The sequence shown here is derived from an EMBL/GenBank/DDBJ whole genome shotgun (WGS) entry which is preliminary data.</text>
</comment>
<dbReference type="EMBL" id="JAUEPN010000001">
    <property type="protein sequence ID" value="KAK3300153.1"/>
    <property type="molecule type" value="Genomic_DNA"/>
</dbReference>
<keyword evidence="1" id="KW-0812">Transmembrane</keyword>
<evidence type="ECO:0000313" key="2">
    <source>
        <dbReference type="EMBL" id="KAK3300153.1"/>
    </source>
</evidence>
<dbReference type="AlphaFoldDB" id="A0AAE0LWH0"/>
<dbReference type="Proteomes" id="UP001278766">
    <property type="component" value="Unassembled WGS sequence"/>
</dbReference>